<accession>A0AAF0JBI4</accession>
<dbReference type="GO" id="GO:0004351">
    <property type="term" value="F:glutamate decarboxylase activity"/>
    <property type="evidence" value="ECO:0007669"/>
    <property type="project" value="UniProtKB-EC"/>
</dbReference>
<dbReference type="InterPro" id="IPR002129">
    <property type="entry name" value="PyrdxlP-dep_de-COase"/>
</dbReference>
<organism evidence="8 9">
    <name type="scientific">Malassezia cuniculi</name>
    <dbReference type="NCBI Taxonomy" id="948313"/>
    <lineage>
        <taxon>Eukaryota</taxon>
        <taxon>Fungi</taxon>
        <taxon>Dikarya</taxon>
        <taxon>Basidiomycota</taxon>
        <taxon>Ustilaginomycotina</taxon>
        <taxon>Malasseziomycetes</taxon>
        <taxon>Malasseziales</taxon>
        <taxon>Malasseziaceae</taxon>
        <taxon>Malassezia</taxon>
    </lineage>
</organism>
<keyword evidence="3" id="KW-0210">Decarboxylase</keyword>
<name>A0AAF0JBI4_9BASI</name>
<evidence type="ECO:0000256" key="4">
    <source>
        <dbReference type="ARBA" id="ARBA00022898"/>
    </source>
</evidence>
<dbReference type="GO" id="GO:0019752">
    <property type="term" value="P:carboxylic acid metabolic process"/>
    <property type="evidence" value="ECO:0007669"/>
    <property type="project" value="InterPro"/>
</dbReference>
<dbReference type="Pfam" id="PF00282">
    <property type="entry name" value="Pyridoxal_deC"/>
    <property type="match status" value="1"/>
</dbReference>
<dbReference type="Proteomes" id="UP001219933">
    <property type="component" value="Chromosome 3"/>
</dbReference>
<dbReference type="PANTHER" id="PTHR45677">
    <property type="entry name" value="GLUTAMATE DECARBOXYLASE-RELATED"/>
    <property type="match status" value="1"/>
</dbReference>
<keyword evidence="9" id="KW-1185">Reference proteome</keyword>
<dbReference type="Gene3D" id="3.40.640.10">
    <property type="entry name" value="Type I PLP-dependent aspartate aminotransferase-like (Major domain)"/>
    <property type="match status" value="1"/>
</dbReference>
<evidence type="ECO:0000256" key="6">
    <source>
        <dbReference type="PIRSR" id="PIRSR602129-50"/>
    </source>
</evidence>
<dbReference type="PANTHER" id="PTHR45677:SF8">
    <property type="entry name" value="CYSTEINE SULFINIC ACID DECARBOXYLASE"/>
    <property type="match status" value="1"/>
</dbReference>
<dbReference type="InterPro" id="IPR015421">
    <property type="entry name" value="PyrdxlP-dep_Trfase_major"/>
</dbReference>
<dbReference type="AlphaFoldDB" id="A0AAF0JBI4"/>
<keyword evidence="5 7" id="KW-0456">Lyase</keyword>
<dbReference type="GO" id="GO:0030170">
    <property type="term" value="F:pyridoxal phosphate binding"/>
    <property type="evidence" value="ECO:0007669"/>
    <property type="project" value="InterPro"/>
</dbReference>
<evidence type="ECO:0000256" key="7">
    <source>
        <dbReference type="RuleBase" id="RU000382"/>
    </source>
</evidence>
<comment type="cofactor">
    <cofactor evidence="1 6 7">
        <name>pyridoxal 5'-phosphate</name>
        <dbReference type="ChEBI" id="CHEBI:597326"/>
    </cofactor>
</comment>
<evidence type="ECO:0000256" key="1">
    <source>
        <dbReference type="ARBA" id="ARBA00001933"/>
    </source>
</evidence>
<gene>
    <name evidence="8" type="primary">GAD2</name>
    <name evidence="8" type="ORF">MCUN1_002177</name>
</gene>
<sequence length="471" mass="50720">MTTSPLARPPVADEVDILLPGLCQLVQEYTPLRTAQSVPEELPEDGSDVHAILARMRVVMSGSVNIWTDRFLEKLYNAPTATSVCADMLLSALNAGAHVYSASPLLTEIELICVQGLAKMFGLGDDADGVTMPGGAASNTLALQTALANAFDGVHRTGGVLGIVDHLERAGRSGRGARPAILTSSQGHFSLQSAAIAAGLGADAVVSVPSDSTGRMCPTALKQQLEAMLGDAAHPQGYPFFVNATSGTTVLGAFDNLQEIAAICRQHKCWMHVDASFGGAVIFSPKWRYLMDGVENADSLTFNPHKLLCVTQQCSFLLVRRAATLNAHSIEAGYLFHKSGRDQASKTLGCGRRSDALKLYLSWLRYGVSGFGQHIESGFETARRLREYIAQHPRLELGPLADPLFLQLCFRPKGDSASVPVIRDKLLQQGKFAVDFAPVQGETYFRLVTHPRVPYSTFVELVEQLVQLAGN</sequence>
<dbReference type="EC" id="4.1.1.15" evidence="8"/>
<evidence type="ECO:0000313" key="8">
    <source>
        <dbReference type="EMBL" id="WFD35326.1"/>
    </source>
</evidence>
<dbReference type="EMBL" id="CP119879">
    <property type="protein sequence ID" value="WFD35326.1"/>
    <property type="molecule type" value="Genomic_DNA"/>
</dbReference>
<proteinExistence type="inferred from homology"/>
<feature type="modified residue" description="N6-(pyridoxal phosphate)lysine" evidence="6">
    <location>
        <position position="306"/>
    </location>
</feature>
<protein>
    <submittedName>
        <fullName evidence="8">Glutamate decarboxylase</fullName>
        <ecNumber evidence="8">4.1.1.15</ecNumber>
    </submittedName>
</protein>
<keyword evidence="4 6" id="KW-0663">Pyridoxal phosphate</keyword>
<evidence type="ECO:0000256" key="5">
    <source>
        <dbReference type="ARBA" id="ARBA00023239"/>
    </source>
</evidence>
<evidence type="ECO:0000313" key="9">
    <source>
        <dbReference type="Proteomes" id="UP001219933"/>
    </source>
</evidence>
<comment type="similarity">
    <text evidence="2 7">Belongs to the group II decarboxylase family.</text>
</comment>
<dbReference type="GO" id="GO:0005737">
    <property type="term" value="C:cytoplasm"/>
    <property type="evidence" value="ECO:0007669"/>
    <property type="project" value="TreeGrafter"/>
</dbReference>
<dbReference type="InterPro" id="IPR015424">
    <property type="entry name" value="PyrdxlP-dep_Trfase"/>
</dbReference>
<reference evidence="8" key="1">
    <citation type="submission" date="2023-03" db="EMBL/GenBank/DDBJ databases">
        <title>Mating type loci evolution in Malassezia.</title>
        <authorList>
            <person name="Coelho M.A."/>
        </authorList>
    </citation>
    <scope>NUCLEOTIDE SEQUENCE</scope>
    <source>
        <strain evidence="8">CBS 11721</strain>
    </source>
</reference>
<dbReference type="Gene3D" id="3.90.1150.170">
    <property type="match status" value="1"/>
</dbReference>
<dbReference type="SUPFAM" id="SSF53383">
    <property type="entry name" value="PLP-dependent transferases"/>
    <property type="match status" value="1"/>
</dbReference>
<evidence type="ECO:0000256" key="2">
    <source>
        <dbReference type="ARBA" id="ARBA00009533"/>
    </source>
</evidence>
<evidence type="ECO:0000256" key="3">
    <source>
        <dbReference type="ARBA" id="ARBA00022793"/>
    </source>
</evidence>